<organism evidence="10 11">
    <name type="scientific">Clonostachys chloroleuca</name>
    <dbReference type="NCBI Taxonomy" id="1926264"/>
    <lineage>
        <taxon>Eukaryota</taxon>
        <taxon>Fungi</taxon>
        <taxon>Dikarya</taxon>
        <taxon>Ascomycota</taxon>
        <taxon>Pezizomycotina</taxon>
        <taxon>Sordariomycetes</taxon>
        <taxon>Hypocreomycetidae</taxon>
        <taxon>Hypocreales</taxon>
        <taxon>Bionectriaceae</taxon>
        <taxon>Clonostachys</taxon>
    </lineage>
</organism>
<dbReference type="PANTHER" id="PTHR33577">
    <property type="entry name" value="STERIGMATOCYSTIN BIOSYNTHESIS PEROXIDASE STCC-RELATED"/>
    <property type="match status" value="1"/>
</dbReference>
<evidence type="ECO:0000256" key="4">
    <source>
        <dbReference type="ARBA" id="ARBA00022723"/>
    </source>
</evidence>
<dbReference type="AlphaFoldDB" id="A0AA35QDN5"/>
<keyword evidence="5" id="KW-0560">Oxidoreductase</keyword>
<keyword evidence="8" id="KW-0732">Signal</keyword>
<evidence type="ECO:0000256" key="6">
    <source>
        <dbReference type="ARBA" id="ARBA00023004"/>
    </source>
</evidence>
<feature type="signal peptide" evidence="8">
    <location>
        <begin position="1"/>
        <end position="15"/>
    </location>
</feature>
<feature type="chain" id="PRO_5041326358" description="Heme haloperoxidase family profile domain-containing protein" evidence="8">
    <location>
        <begin position="16"/>
        <end position="244"/>
    </location>
</feature>
<dbReference type="EMBL" id="CABFNP030001335">
    <property type="protein sequence ID" value="CAI6100041.1"/>
    <property type="molecule type" value="Genomic_DNA"/>
</dbReference>
<accession>A0AA35QDN5</accession>
<keyword evidence="6" id="KW-0408">Iron</keyword>
<dbReference type="Gene3D" id="1.10.489.10">
    <property type="entry name" value="Chloroperoxidase-like"/>
    <property type="match status" value="1"/>
</dbReference>
<evidence type="ECO:0000313" key="11">
    <source>
        <dbReference type="Proteomes" id="UP001160390"/>
    </source>
</evidence>
<dbReference type="Pfam" id="PF01328">
    <property type="entry name" value="Peroxidase_2"/>
    <property type="match status" value="1"/>
</dbReference>
<proteinExistence type="inferred from homology"/>
<dbReference type="InterPro" id="IPR000028">
    <property type="entry name" value="Chloroperoxidase"/>
</dbReference>
<comment type="similarity">
    <text evidence="7">Belongs to the chloroperoxidase family.</text>
</comment>
<comment type="caution">
    <text evidence="10">The sequence shown here is derived from an EMBL/GenBank/DDBJ whole genome shotgun (WGS) entry which is preliminary data.</text>
</comment>
<dbReference type="GO" id="GO:0046872">
    <property type="term" value="F:metal ion binding"/>
    <property type="evidence" value="ECO:0007669"/>
    <property type="project" value="UniProtKB-KW"/>
</dbReference>
<keyword evidence="2" id="KW-0575">Peroxidase</keyword>
<dbReference type="InterPro" id="IPR036851">
    <property type="entry name" value="Chloroperoxidase-like_sf"/>
</dbReference>
<keyword evidence="4" id="KW-0479">Metal-binding</keyword>
<evidence type="ECO:0000256" key="7">
    <source>
        <dbReference type="ARBA" id="ARBA00025795"/>
    </source>
</evidence>
<keyword evidence="3" id="KW-0349">Heme</keyword>
<keyword evidence="11" id="KW-1185">Reference proteome</keyword>
<comment type="cofactor">
    <cofactor evidence="1">
        <name>heme b</name>
        <dbReference type="ChEBI" id="CHEBI:60344"/>
    </cofactor>
</comment>
<feature type="domain" description="Heme haloperoxidase family profile" evidence="9">
    <location>
        <begin position="15"/>
        <end position="229"/>
    </location>
</feature>
<evidence type="ECO:0000256" key="5">
    <source>
        <dbReference type="ARBA" id="ARBA00023002"/>
    </source>
</evidence>
<evidence type="ECO:0000313" key="10">
    <source>
        <dbReference type="EMBL" id="CAI6100041.1"/>
    </source>
</evidence>
<evidence type="ECO:0000256" key="8">
    <source>
        <dbReference type="SAM" id="SignalP"/>
    </source>
</evidence>
<dbReference type="SUPFAM" id="SSF47571">
    <property type="entry name" value="Cloroperoxidase"/>
    <property type="match status" value="1"/>
</dbReference>
<dbReference type="Proteomes" id="UP001160390">
    <property type="component" value="Unassembled WGS sequence"/>
</dbReference>
<sequence>MKAFVLLQLAAMAVALPEWAPAGPSDSRSPCPGLNTLANYGYLPRDGKAIPMSKFISAITEGFNFDASVAQFLASGAFQIFGLDSAKGTLDLETLNTAGRLEHPASLTRQDQPGGDSLNVDPACVDAMLADSPNPYLDIVSAGVSRHRTFVESGKPTISDTIWTVMFGESALTLIAMNNGTFPAAGFQSEDVYKIRAAKDWVKVWFEEERFPEGWTPLQRPITISELSAVGAVARTEFAKAGAA</sequence>
<reference evidence="10" key="1">
    <citation type="submission" date="2023-01" db="EMBL/GenBank/DDBJ databases">
        <authorList>
            <person name="Piombo E."/>
        </authorList>
    </citation>
    <scope>NUCLEOTIDE SEQUENCE</scope>
</reference>
<protein>
    <recommendedName>
        <fullName evidence="9">Heme haloperoxidase family profile domain-containing protein</fullName>
    </recommendedName>
</protein>
<dbReference type="GO" id="GO:0004601">
    <property type="term" value="F:peroxidase activity"/>
    <property type="evidence" value="ECO:0007669"/>
    <property type="project" value="UniProtKB-KW"/>
</dbReference>
<name>A0AA35QDN5_9HYPO</name>
<dbReference type="PROSITE" id="PS51405">
    <property type="entry name" value="HEME_HALOPEROXIDASE"/>
    <property type="match status" value="1"/>
</dbReference>
<evidence type="ECO:0000256" key="1">
    <source>
        <dbReference type="ARBA" id="ARBA00001970"/>
    </source>
</evidence>
<gene>
    <name evidence="10" type="ORF">CCHLO57077_00016831</name>
</gene>
<evidence type="ECO:0000256" key="3">
    <source>
        <dbReference type="ARBA" id="ARBA00022617"/>
    </source>
</evidence>
<evidence type="ECO:0000256" key="2">
    <source>
        <dbReference type="ARBA" id="ARBA00022559"/>
    </source>
</evidence>
<dbReference type="PANTHER" id="PTHR33577:SF9">
    <property type="entry name" value="PEROXIDASE STCC"/>
    <property type="match status" value="1"/>
</dbReference>
<evidence type="ECO:0000259" key="9">
    <source>
        <dbReference type="PROSITE" id="PS51405"/>
    </source>
</evidence>